<dbReference type="InterPro" id="IPR004839">
    <property type="entry name" value="Aminotransferase_I/II_large"/>
</dbReference>
<reference evidence="7 8" key="1">
    <citation type="submission" date="2019-09" db="EMBL/GenBank/DDBJ databases">
        <authorList>
            <person name="Ou C."/>
        </authorList>
    </citation>
    <scope>NUCLEOTIDE SEQUENCE [LARGE SCALE GENOMIC DNA]</scope>
    <source>
        <strain evidence="7">S2</strain>
        <tissue evidence="7">Leaf</tissue>
    </source>
</reference>
<evidence type="ECO:0000256" key="2">
    <source>
        <dbReference type="ARBA" id="ARBA00022576"/>
    </source>
</evidence>
<dbReference type="GO" id="GO:0009862">
    <property type="term" value="P:systemic acquired resistance, salicylic acid mediated signaling pathway"/>
    <property type="evidence" value="ECO:0007669"/>
    <property type="project" value="UniProtKB-ARBA"/>
</dbReference>
<sequence>MYKFPTTLTSMYLAMQTWRSCGMAICFLRWFHISRLELEHIEKYPNAKLISLGIGDTTEPVPQIITSTMANYANALSTADGYTGYGPEQGHKALRKAIVKAFYKDLQIKDTEVFVSDGAQCDITRLQLLLGSKVTIAVQDPSFPAYIDSSVIIGQAGDLKGDGERYGSIEYMNCGPENNFFPDLATTPRADVIFFCSPNNPTGHAATRKQLELLVKFARDNGSIIIFDSAYSSYVQDDHCPRSIFEIPGSRQFAGFTGVRLGWTVVPDELLYSNGFPVIHDFNRIVCTCFNGASNVAQAGGLACLSSQGFKAVNSLVDYYMENANILGEALASVGLQVYGGANAPYIWVHFPGSISWDVCKDILEETHIITVPGSGFGPSGEGFLRLSAFGHRECILEAAARLKTLFL</sequence>
<feature type="domain" description="Aminotransferase class I/classII large" evidence="6">
    <location>
        <begin position="48"/>
        <end position="402"/>
    </location>
</feature>
<keyword evidence="2 7" id="KW-0032">Aminotransferase</keyword>
<keyword evidence="8" id="KW-1185">Reference proteome</keyword>
<evidence type="ECO:0000259" key="6">
    <source>
        <dbReference type="Pfam" id="PF00155"/>
    </source>
</evidence>
<dbReference type="AlphaFoldDB" id="A0A5N5HQX9"/>
<comment type="similarity">
    <text evidence="5">Belongs to the class-I pyridoxal-phosphate-dependent aminotransferase family. LL-diaminopimelate aminotransferase subfamily.</text>
</comment>
<dbReference type="Gene3D" id="3.40.640.10">
    <property type="entry name" value="Type I PLP-dependent aspartate aminotransferase-like (Major domain)"/>
    <property type="match status" value="1"/>
</dbReference>
<reference evidence="8" key="2">
    <citation type="submission" date="2019-10" db="EMBL/GenBank/DDBJ databases">
        <title>A de novo genome assembly of a pear dwarfing rootstock.</title>
        <authorList>
            <person name="Wang F."/>
            <person name="Wang J."/>
            <person name="Li S."/>
            <person name="Zhang Y."/>
            <person name="Fang M."/>
            <person name="Ma L."/>
            <person name="Zhao Y."/>
            <person name="Jiang S."/>
        </authorList>
    </citation>
    <scope>NUCLEOTIDE SEQUENCE [LARGE SCALE GENOMIC DNA]</scope>
</reference>
<dbReference type="Proteomes" id="UP000327157">
    <property type="component" value="Chromosome 8"/>
</dbReference>
<evidence type="ECO:0000256" key="4">
    <source>
        <dbReference type="ARBA" id="ARBA00022898"/>
    </source>
</evidence>
<evidence type="ECO:0000313" key="8">
    <source>
        <dbReference type="Proteomes" id="UP000327157"/>
    </source>
</evidence>
<evidence type="ECO:0000313" key="7">
    <source>
        <dbReference type="EMBL" id="KAB2628532.1"/>
    </source>
</evidence>
<dbReference type="InterPro" id="IPR015422">
    <property type="entry name" value="PyrdxlP-dep_Trfase_small"/>
</dbReference>
<accession>A0A5N5HQX9</accession>
<dbReference type="CDD" id="cd00609">
    <property type="entry name" value="AAT_like"/>
    <property type="match status" value="1"/>
</dbReference>
<evidence type="ECO:0000256" key="3">
    <source>
        <dbReference type="ARBA" id="ARBA00022679"/>
    </source>
</evidence>
<comment type="cofactor">
    <cofactor evidence="1">
        <name>pyridoxal 5'-phosphate</name>
        <dbReference type="ChEBI" id="CHEBI:597326"/>
    </cofactor>
</comment>
<gene>
    <name evidence="7" type="ORF">D8674_033327</name>
</gene>
<dbReference type="Gene3D" id="3.90.1150.10">
    <property type="entry name" value="Aspartate Aminotransferase, domain 1"/>
    <property type="match status" value="1"/>
</dbReference>
<dbReference type="InterPro" id="IPR015424">
    <property type="entry name" value="PyrdxlP-dep_Trfase"/>
</dbReference>
<dbReference type="InterPro" id="IPR015421">
    <property type="entry name" value="PyrdxlP-dep_Trfase_major"/>
</dbReference>
<keyword evidence="4" id="KW-0663">Pyridoxal phosphate</keyword>
<evidence type="ECO:0000256" key="5">
    <source>
        <dbReference type="ARBA" id="ARBA00061511"/>
    </source>
</evidence>
<name>A0A5N5HQX9_9ROSA</name>
<dbReference type="GO" id="GO:0030170">
    <property type="term" value="F:pyridoxal phosphate binding"/>
    <property type="evidence" value="ECO:0007669"/>
    <property type="project" value="InterPro"/>
</dbReference>
<dbReference type="SUPFAM" id="SSF53383">
    <property type="entry name" value="PLP-dependent transferases"/>
    <property type="match status" value="1"/>
</dbReference>
<dbReference type="PANTHER" id="PTHR43144">
    <property type="entry name" value="AMINOTRANSFERASE"/>
    <property type="match status" value="1"/>
</dbReference>
<dbReference type="FunFam" id="3.40.640.10:FF:000099">
    <property type="entry name" value="LL-diaminopimelate aminotransferase, chloroplastic"/>
    <property type="match status" value="1"/>
</dbReference>
<protein>
    <submittedName>
        <fullName evidence="7">Aminotransferase ALD1-like</fullName>
    </submittedName>
</protein>
<dbReference type="Pfam" id="PF00155">
    <property type="entry name" value="Aminotran_1_2"/>
    <property type="match status" value="1"/>
</dbReference>
<dbReference type="OrthoDB" id="7042322at2759"/>
<organism evidence="7 8">
    <name type="scientific">Pyrus ussuriensis x Pyrus communis</name>
    <dbReference type="NCBI Taxonomy" id="2448454"/>
    <lineage>
        <taxon>Eukaryota</taxon>
        <taxon>Viridiplantae</taxon>
        <taxon>Streptophyta</taxon>
        <taxon>Embryophyta</taxon>
        <taxon>Tracheophyta</taxon>
        <taxon>Spermatophyta</taxon>
        <taxon>Magnoliopsida</taxon>
        <taxon>eudicotyledons</taxon>
        <taxon>Gunneridae</taxon>
        <taxon>Pentapetalae</taxon>
        <taxon>rosids</taxon>
        <taxon>fabids</taxon>
        <taxon>Rosales</taxon>
        <taxon>Rosaceae</taxon>
        <taxon>Amygdaloideae</taxon>
        <taxon>Maleae</taxon>
        <taxon>Pyrus</taxon>
    </lineage>
</organism>
<dbReference type="GO" id="GO:0008483">
    <property type="term" value="F:transaminase activity"/>
    <property type="evidence" value="ECO:0007669"/>
    <property type="project" value="UniProtKB-KW"/>
</dbReference>
<comment type="caution">
    <text evidence="7">The sequence shown here is derived from an EMBL/GenBank/DDBJ whole genome shotgun (WGS) entry which is preliminary data.</text>
</comment>
<keyword evidence="3 7" id="KW-0808">Transferase</keyword>
<dbReference type="InterPro" id="IPR019942">
    <property type="entry name" value="DapL/ALD1"/>
</dbReference>
<dbReference type="EMBL" id="SMOL01000148">
    <property type="protein sequence ID" value="KAB2628532.1"/>
    <property type="molecule type" value="Genomic_DNA"/>
</dbReference>
<evidence type="ECO:0000256" key="1">
    <source>
        <dbReference type="ARBA" id="ARBA00001933"/>
    </source>
</evidence>
<reference evidence="7 8" key="3">
    <citation type="submission" date="2019-11" db="EMBL/GenBank/DDBJ databases">
        <title>A de novo genome assembly of a pear dwarfing rootstock.</title>
        <authorList>
            <person name="Wang F."/>
            <person name="Wang J."/>
            <person name="Li S."/>
            <person name="Zhang Y."/>
            <person name="Fang M."/>
            <person name="Ma L."/>
            <person name="Zhao Y."/>
            <person name="Jiang S."/>
        </authorList>
    </citation>
    <scope>NUCLEOTIDE SEQUENCE [LARGE SCALE GENOMIC DNA]</scope>
    <source>
        <strain evidence="7">S2</strain>
        <tissue evidence="7">Leaf</tissue>
    </source>
</reference>
<dbReference type="NCBIfam" id="TIGR03542">
    <property type="entry name" value="DAPAT_plant"/>
    <property type="match status" value="1"/>
</dbReference>
<proteinExistence type="inferred from homology"/>